<dbReference type="EMBL" id="ML735304">
    <property type="protein sequence ID" value="KAE8386789.1"/>
    <property type="molecule type" value="Genomic_DNA"/>
</dbReference>
<evidence type="ECO:0000256" key="1">
    <source>
        <dbReference type="SAM" id="Phobius"/>
    </source>
</evidence>
<name>A0A5N7BYF1_PETAA</name>
<dbReference type="PANTHER" id="PTHR35043:SF7">
    <property type="entry name" value="TRANSCRIPTION FACTOR DOMAIN-CONTAINING PROTEIN"/>
    <property type="match status" value="1"/>
</dbReference>
<dbReference type="PANTHER" id="PTHR35043">
    <property type="entry name" value="TRANSCRIPTION FACTOR DOMAIN-CONTAINING PROTEIN"/>
    <property type="match status" value="1"/>
</dbReference>
<keyword evidence="1" id="KW-0812">Transmembrane</keyword>
<keyword evidence="1" id="KW-0472">Membrane</keyword>
<reference evidence="3" key="1">
    <citation type="submission" date="2019-04" db="EMBL/GenBank/DDBJ databases">
        <title>Friends and foes A comparative genomics studyof 23 Aspergillus species from section Flavi.</title>
        <authorList>
            <consortium name="DOE Joint Genome Institute"/>
            <person name="Kjaerbolling I."/>
            <person name="Vesth T."/>
            <person name="Frisvad J.C."/>
            <person name="Nybo J.L."/>
            <person name="Theobald S."/>
            <person name="Kildgaard S."/>
            <person name="Isbrandt T."/>
            <person name="Kuo A."/>
            <person name="Sato A."/>
            <person name="Lyhne E.K."/>
            <person name="Kogle M.E."/>
            <person name="Wiebenga A."/>
            <person name="Kun R.S."/>
            <person name="Lubbers R.J."/>
            <person name="Makela M.R."/>
            <person name="Barry K."/>
            <person name="Chovatia M."/>
            <person name="Clum A."/>
            <person name="Daum C."/>
            <person name="Haridas S."/>
            <person name="He G."/>
            <person name="LaButti K."/>
            <person name="Lipzen A."/>
            <person name="Mondo S."/>
            <person name="Riley R."/>
            <person name="Salamov A."/>
            <person name="Simmons B.A."/>
            <person name="Magnuson J.K."/>
            <person name="Henrissat B."/>
            <person name="Mortensen U.H."/>
            <person name="Larsen T.O."/>
            <person name="Devries R.P."/>
            <person name="Grigoriev I.V."/>
            <person name="Machida M."/>
            <person name="Baker S.E."/>
            <person name="Andersen M.R."/>
        </authorList>
    </citation>
    <scope>NUCLEOTIDE SEQUENCE [LARGE SCALE GENOMIC DNA]</scope>
    <source>
        <strain evidence="3">IBT 14317</strain>
    </source>
</reference>
<keyword evidence="1" id="KW-1133">Transmembrane helix</keyword>
<proteinExistence type="predicted"/>
<dbReference type="OrthoDB" id="9451547at2759"/>
<feature type="transmembrane region" description="Helical" evidence="1">
    <location>
        <begin position="40"/>
        <end position="61"/>
    </location>
</feature>
<feature type="transmembrane region" description="Helical" evidence="1">
    <location>
        <begin position="73"/>
        <end position="95"/>
    </location>
</feature>
<organism evidence="3">
    <name type="scientific">Petromyces alliaceus</name>
    <name type="common">Aspergillus alliaceus</name>
    <dbReference type="NCBI Taxonomy" id="209559"/>
    <lineage>
        <taxon>Eukaryota</taxon>
        <taxon>Fungi</taxon>
        <taxon>Dikarya</taxon>
        <taxon>Ascomycota</taxon>
        <taxon>Pezizomycotina</taxon>
        <taxon>Eurotiomycetes</taxon>
        <taxon>Eurotiomycetidae</taxon>
        <taxon>Eurotiales</taxon>
        <taxon>Aspergillaceae</taxon>
        <taxon>Aspergillus</taxon>
        <taxon>Aspergillus subgen. Circumdati</taxon>
    </lineage>
</organism>
<keyword evidence="2" id="KW-0732">Signal</keyword>
<evidence type="ECO:0000313" key="3">
    <source>
        <dbReference type="EMBL" id="KAE8386789.1"/>
    </source>
</evidence>
<accession>A0A5N7BYF1</accession>
<dbReference type="Proteomes" id="UP000326877">
    <property type="component" value="Unassembled WGS sequence"/>
</dbReference>
<evidence type="ECO:0000256" key="2">
    <source>
        <dbReference type="SAM" id="SignalP"/>
    </source>
</evidence>
<feature type="transmembrane region" description="Helical" evidence="1">
    <location>
        <begin position="425"/>
        <end position="451"/>
    </location>
</feature>
<dbReference type="AlphaFoldDB" id="A0A5N7BYF1"/>
<sequence>MDIFQLMLLFPSALFFLPALSAPVNQVEPSYVSEPSQRGTMGLLLSCTSTFGLCIWTAVHSDVVPVKQRRARVYYKLSLMLFAALVPEFVLYFAVAQRIRARKICGAWRSAWENQPEYQDWLQTSGAFFAVMGGFVVKVNEQSEGLDLVTTIRPSGFEKLLEHETFKDLIRKKVLTQAQLGHQNIEDKGKASDIAKLVVAIQILWMVVQCIGRKATGLPVTLLEAHILIQILYSVIAYFCWWEKPLDIGEPIALSLDSNLLSLLGHDVNAEGTGYFRKQYFITERRDRCEFLRMSARAAYDIGANYPSNIHVWATIMAIINGVLHATVWNSHFPTSTERLLWRISALGLGAFPLALCLAVWGKDIEQYVMRGVYDLRFADGHMVTYWSKAIVKMLRCAAEGDEIEDAPDEHSSKHSNKWPAGLPIWSRFLVVGIMPLAVLGYLLCIGYLTLEAFLSVRSLPAGAYSTPRWSNLFPHF</sequence>
<protein>
    <submittedName>
        <fullName evidence="3">Uncharacterized protein</fullName>
    </submittedName>
</protein>
<feature type="transmembrane region" description="Helical" evidence="1">
    <location>
        <begin position="340"/>
        <end position="361"/>
    </location>
</feature>
<feature type="chain" id="PRO_5024894459" evidence="2">
    <location>
        <begin position="22"/>
        <end position="477"/>
    </location>
</feature>
<feature type="signal peptide" evidence="2">
    <location>
        <begin position="1"/>
        <end position="21"/>
    </location>
</feature>
<gene>
    <name evidence="3" type="ORF">BDV23DRAFT_196196</name>
</gene>
<feature type="transmembrane region" description="Helical" evidence="1">
    <location>
        <begin position="310"/>
        <end position="328"/>
    </location>
</feature>